<reference evidence="1" key="3">
    <citation type="submission" date="2022-06" db="UniProtKB">
        <authorList>
            <consortium name="EnsemblPlants"/>
        </authorList>
    </citation>
    <scope>IDENTIFICATION</scope>
</reference>
<dbReference type="Pfam" id="PF00378">
    <property type="entry name" value="ECH_1"/>
    <property type="match status" value="1"/>
</dbReference>
<organism evidence="1 2">
    <name type="scientific">Triticum urartu</name>
    <name type="common">Red wild einkorn</name>
    <name type="synonym">Crithodium urartu</name>
    <dbReference type="NCBI Taxonomy" id="4572"/>
    <lineage>
        <taxon>Eukaryota</taxon>
        <taxon>Viridiplantae</taxon>
        <taxon>Streptophyta</taxon>
        <taxon>Embryophyta</taxon>
        <taxon>Tracheophyta</taxon>
        <taxon>Spermatophyta</taxon>
        <taxon>Magnoliopsida</taxon>
        <taxon>Liliopsida</taxon>
        <taxon>Poales</taxon>
        <taxon>Poaceae</taxon>
        <taxon>BOP clade</taxon>
        <taxon>Pooideae</taxon>
        <taxon>Triticodae</taxon>
        <taxon>Triticeae</taxon>
        <taxon>Triticinae</taxon>
        <taxon>Triticum</taxon>
    </lineage>
</organism>
<protein>
    <submittedName>
        <fullName evidence="1">Uncharacterized protein</fullName>
    </submittedName>
</protein>
<dbReference type="AlphaFoldDB" id="A0A8R7NX87"/>
<dbReference type="Gene3D" id="3.90.226.10">
    <property type="entry name" value="2-enoyl-CoA Hydratase, Chain A, domain 1"/>
    <property type="match status" value="1"/>
</dbReference>
<proteinExistence type="predicted"/>
<dbReference type="PANTHER" id="PTHR43459">
    <property type="entry name" value="ENOYL-COA HYDRATASE"/>
    <property type="match status" value="1"/>
</dbReference>
<dbReference type="InterPro" id="IPR001753">
    <property type="entry name" value="Enoyl-CoA_hydra/iso"/>
</dbReference>
<gene>
    <name evidence="1" type="primary">LOC125542376</name>
</gene>
<dbReference type="EnsemblPlants" id="TuG1812G0100000211.01.T01">
    <property type="protein sequence ID" value="TuG1812G0100000211.01.T01"/>
    <property type="gene ID" value="TuG1812G0100000211.01"/>
</dbReference>
<keyword evidence="2" id="KW-1185">Reference proteome</keyword>
<dbReference type="SUPFAM" id="SSF52096">
    <property type="entry name" value="ClpP/crotonase"/>
    <property type="match status" value="1"/>
</dbReference>
<dbReference type="CDD" id="cd06558">
    <property type="entry name" value="crotonase-like"/>
    <property type="match status" value="1"/>
</dbReference>
<dbReference type="GeneID" id="125542376"/>
<dbReference type="RefSeq" id="XP_048561364.1">
    <property type="nucleotide sequence ID" value="XM_048705407.1"/>
</dbReference>
<name>A0A8R7NX87_TRIUA</name>
<dbReference type="InterPro" id="IPR029045">
    <property type="entry name" value="ClpP/crotonase-like_dom_sf"/>
</dbReference>
<accession>A0A8R7NX87</accession>
<dbReference type="Gramene" id="TuG1812G0100000211.01.T01">
    <property type="protein sequence ID" value="TuG1812G0100000211.01.T01"/>
    <property type="gene ID" value="TuG1812G0100000211.01"/>
</dbReference>
<evidence type="ECO:0000313" key="1">
    <source>
        <dbReference type="EnsemblPlants" id="TuG1812G0100000211.01.T01"/>
    </source>
</evidence>
<dbReference type="Proteomes" id="UP000015106">
    <property type="component" value="Chromosome 1"/>
</dbReference>
<reference evidence="1" key="2">
    <citation type="submission" date="2018-03" db="EMBL/GenBank/DDBJ databases">
        <title>The Triticum urartu genome reveals the dynamic nature of wheat genome evolution.</title>
        <authorList>
            <person name="Ling H."/>
            <person name="Ma B."/>
            <person name="Shi X."/>
            <person name="Liu H."/>
            <person name="Dong L."/>
            <person name="Sun H."/>
            <person name="Cao Y."/>
            <person name="Gao Q."/>
            <person name="Zheng S."/>
            <person name="Li Y."/>
            <person name="Yu Y."/>
            <person name="Du H."/>
            <person name="Qi M."/>
            <person name="Li Y."/>
            <person name="Yu H."/>
            <person name="Cui Y."/>
            <person name="Wang N."/>
            <person name="Chen C."/>
            <person name="Wu H."/>
            <person name="Zhao Y."/>
            <person name="Zhang J."/>
            <person name="Li Y."/>
            <person name="Zhou W."/>
            <person name="Zhang B."/>
            <person name="Hu W."/>
            <person name="Eijk M."/>
            <person name="Tang J."/>
            <person name="Witsenboer H."/>
            <person name="Zhao S."/>
            <person name="Li Z."/>
            <person name="Zhang A."/>
            <person name="Wang D."/>
            <person name="Liang C."/>
        </authorList>
    </citation>
    <scope>NUCLEOTIDE SEQUENCE [LARGE SCALE GENOMIC DNA]</scope>
    <source>
        <strain evidence="1">cv. G1812</strain>
    </source>
</reference>
<dbReference type="PANTHER" id="PTHR43459:SF4">
    <property type="entry name" value="OS11G0269900 PROTEIN"/>
    <property type="match status" value="1"/>
</dbReference>
<reference evidence="2" key="1">
    <citation type="journal article" date="2013" name="Nature">
        <title>Draft genome of the wheat A-genome progenitor Triticum urartu.</title>
        <authorList>
            <person name="Ling H.Q."/>
            <person name="Zhao S."/>
            <person name="Liu D."/>
            <person name="Wang J."/>
            <person name="Sun H."/>
            <person name="Zhang C."/>
            <person name="Fan H."/>
            <person name="Li D."/>
            <person name="Dong L."/>
            <person name="Tao Y."/>
            <person name="Gao C."/>
            <person name="Wu H."/>
            <person name="Li Y."/>
            <person name="Cui Y."/>
            <person name="Guo X."/>
            <person name="Zheng S."/>
            <person name="Wang B."/>
            <person name="Yu K."/>
            <person name="Liang Q."/>
            <person name="Yang W."/>
            <person name="Lou X."/>
            <person name="Chen J."/>
            <person name="Feng M."/>
            <person name="Jian J."/>
            <person name="Zhang X."/>
            <person name="Luo G."/>
            <person name="Jiang Y."/>
            <person name="Liu J."/>
            <person name="Wang Z."/>
            <person name="Sha Y."/>
            <person name="Zhang B."/>
            <person name="Wu H."/>
            <person name="Tang D."/>
            <person name="Shen Q."/>
            <person name="Xue P."/>
            <person name="Zou S."/>
            <person name="Wang X."/>
            <person name="Liu X."/>
            <person name="Wang F."/>
            <person name="Yang Y."/>
            <person name="An X."/>
            <person name="Dong Z."/>
            <person name="Zhang K."/>
            <person name="Zhang X."/>
            <person name="Luo M.C."/>
            <person name="Dvorak J."/>
            <person name="Tong Y."/>
            <person name="Wang J."/>
            <person name="Yang H."/>
            <person name="Li Z."/>
            <person name="Wang D."/>
            <person name="Zhang A."/>
            <person name="Wang J."/>
        </authorList>
    </citation>
    <scope>NUCLEOTIDE SEQUENCE</scope>
    <source>
        <strain evidence="2">cv. G1812</strain>
    </source>
</reference>
<sequence>MSFCRLESRGNGFLVLTMASADEHNYLTEEAITELVEVLKKVGNNAEAKGLVTTCEAGTFCAGLDYDHHAESEEQAEHLAGRVAEVIRLLLELPVPTVAAVRGNATSLGLALALAHDHCFVWDHAVLGLPEARRGRRLPDYVATLLRDKLSFARLRKLLMLRSQTCTGKELAGTWWSTHGADGNRQVVLDKAVDLLYDVQVGDGANFAKTRQMLCAETCAAVGITITMEKHKPQPTPAELDSHKAAGPSRTSVITEKMAKWHNHEPFVDMYKDGS</sequence>
<evidence type="ECO:0000313" key="2">
    <source>
        <dbReference type="Proteomes" id="UP000015106"/>
    </source>
</evidence>